<keyword evidence="3" id="KW-1185">Reference proteome</keyword>
<dbReference type="InterPro" id="IPR029058">
    <property type="entry name" value="AB_hydrolase_fold"/>
</dbReference>
<dbReference type="GO" id="GO:0016787">
    <property type="term" value="F:hydrolase activity"/>
    <property type="evidence" value="ECO:0007669"/>
    <property type="project" value="InterPro"/>
</dbReference>
<proteinExistence type="predicted"/>
<gene>
    <name evidence="2" type="ORF">MONBRDRAFT_25774</name>
</gene>
<dbReference type="Gene3D" id="3.40.50.1820">
    <property type="entry name" value="alpha/beta hydrolase"/>
    <property type="match status" value="1"/>
</dbReference>
<dbReference type="PANTHER" id="PTHR21562">
    <property type="entry name" value="NOTUM-RELATED"/>
    <property type="match status" value="1"/>
</dbReference>
<dbReference type="InterPro" id="IPR004963">
    <property type="entry name" value="PAE/NOTUM"/>
</dbReference>
<dbReference type="SUPFAM" id="SSF53474">
    <property type="entry name" value="alpha/beta-Hydrolases"/>
    <property type="match status" value="1"/>
</dbReference>
<dbReference type="EMBL" id="CH991552">
    <property type="protein sequence ID" value="EDQ88996.1"/>
    <property type="molecule type" value="Genomic_DNA"/>
</dbReference>
<evidence type="ECO:0008006" key="4">
    <source>
        <dbReference type="Google" id="ProtNLM"/>
    </source>
</evidence>
<evidence type="ECO:0000256" key="1">
    <source>
        <dbReference type="SAM" id="SignalP"/>
    </source>
</evidence>
<dbReference type="eggNOG" id="KOG4287">
    <property type="taxonomic scope" value="Eukaryota"/>
</dbReference>
<dbReference type="KEGG" id="mbr:MONBRDRAFT_25774"/>
<sequence>MLKFLLLVALVAAAANADVPLTLLDKYPNARCMDGTPGGYYFQPSSNASASTKWVISLEGGGECATEDSCKSKLNTSLGSTDHRPKSIGSLGFLGTDDCNENPVMCQWNRVEVVYCSQDLHSGQRAQPSDESWGIIFAGKLIVDAIIEDLEANHGLTEATEIILSGDSAGGLGTWYHLNDLVDRYPQASVYNVPIAGFYFPAYPYTGPNHTQSGLADFRAEAWPGHVTLWQSHMDQDCQRDMPVNDTWKCMLANFSYPYMRAPIFIVEAQTDEVVTTGHDWLPANDIYQPPEQAYLAEWAANMTQGLQRAANSHRDGVFNAACFIHTTFTNSKPRINGLTYHQAMLQWLAGESMVLIDDCGVICNPTCP</sequence>
<dbReference type="RefSeq" id="XP_001746101.1">
    <property type="nucleotide sequence ID" value="XM_001746049.1"/>
</dbReference>
<dbReference type="Proteomes" id="UP000001357">
    <property type="component" value="Unassembled WGS sequence"/>
</dbReference>
<accession>A9V0E1</accession>
<feature type="signal peptide" evidence="1">
    <location>
        <begin position="1"/>
        <end position="17"/>
    </location>
</feature>
<dbReference type="ESTHER" id="monbe-a9v0e1">
    <property type="family name" value="Pectinacetylesterase-Notum"/>
</dbReference>
<dbReference type="PANTHER" id="PTHR21562:SF122">
    <property type="entry name" value="PALMITOLEOYL-PROTEIN CARBOXYLESTERASE NOTUM"/>
    <property type="match status" value="1"/>
</dbReference>
<dbReference type="Pfam" id="PF03283">
    <property type="entry name" value="PAE"/>
    <property type="match status" value="1"/>
</dbReference>
<name>A9V0E1_MONBE</name>
<reference evidence="2 3" key="1">
    <citation type="journal article" date="2008" name="Nature">
        <title>The genome of the choanoflagellate Monosiga brevicollis and the origin of metazoans.</title>
        <authorList>
            <consortium name="JGI Sequencing"/>
            <person name="King N."/>
            <person name="Westbrook M.J."/>
            <person name="Young S.L."/>
            <person name="Kuo A."/>
            <person name="Abedin M."/>
            <person name="Chapman J."/>
            <person name="Fairclough S."/>
            <person name="Hellsten U."/>
            <person name="Isogai Y."/>
            <person name="Letunic I."/>
            <person name="Marr M."/>
            <person name="Pincus D."/>
            <person name="Putnam N."/>
            <person name="Rokas A."/>
            <person name="Wright K.J."/>
            <person name="Zuzow R."/>
            <person name="Dirks W."/>
            <person name="Good M."/>
            <person name="Goodstein D."/>
            <person name="Lemons D."/>
            <person name="Li W."/>
            <person name="Lyons J.B."/>
            <person name="Morris A."/>
            <person name="Nichols S."/>
            <person name="Richter D.J."/>
            <person name="Salamov A."/>
            <person name="Bork P."/>
            <person name="Lim W.A."/>
            <person name="Manning G."/>
            <person name="Miller W.T."/>
            <person name="McGinnis W."/>
            <person name="Shapiro H."/>
            <person name="Tjian R."/>
            <person name="Grigoriev I.V."/>
            <person name="Rokhsar D."/>
        </authorList>
    </citation>
    <scope>NUCLEOTIDE SEQUENCE [LARGE SCALE GENOMIC DNA]</scope>
    <source>
        <strain evidence="3">MX1 / ATCC 50154</strain>
    </source>
</reference>
<evidence type="ECO:0000313" key="2">
    <source>
        <dbReference type="EMBL" id="EDQ88996.1"/>
    </source>
</evidence>
<dbReference type="InParanoid" id="A9V0E1"/>
<keyword evidence="1" id="KW-0732">Signal</keyword>
<organism evidence="2 3">
    <name type="scientific">Monosiga brevicollis</name>
    <name type="common">Choanoflagellate</name>
    <dbReference type="NCBI Taxonomy" id="81824"/>
    <lineage>
        <taxon>Eukaryota</taxon>
        <taxon>Choanoflagellata</taxon>
        <taxon>Craspedida</taxon>
        <taxon>Salpingoecidae</taxon>
        <taxon>Monosiga</taxon>
    </lineage>
</organism>
<evidence type="ECO:0000313" key="3">
    <source>
        <dbReference type="Proteomes" id="UP000001357"/>
    </source>
</evidence>
<dbReference type="AlphaFoldDB" id="A9V0E1"/>
<dbReference type="FunCoup" id="A9V0E1">
    <property type="interactions" value="39"/>
</dbReference>
<dbReference type="OMA" id="IGAFGPW"/>
<protein>
    <recommendedName>
        <fullName evidence="4">Pectin acetylesterase</fullName>
    </recommendedName>
</protein>
<dbReference type="GeneID" id="5891454"/>
<feature type="chain" id="PRO_5002742513" description="Pectin acetylesterase" evidence="1">
    <location>
        <begin position="18"/>
        <end position="369"/>
    </location>
</feature>